<dbReference type="InterPro" id="IPR001789">
    <property type="entry name" value="Sig_transdc_resp-reg_receiver"/>
</dbReference>
<keyword evidence="1" id="KW-0597">Phosphoprotein</keyword>
<dbReference type="PANTHER" id="PTHR44520:SF2">
    <property type="entry name" value="RESPONSE REGULATOR RCP1"/>
    <property type="match status" value="1"/>
</dbReference>
<dbReference type="Pfam" id="PF00072">
    <property type="entry name" value="Response_reg"/>
    <property type="match status" value="1"/>
</dbReference>
<reference evidence="3 4" key="1">
    <citation type="submission" date="2020-08" db="EMBL/GenBank/DDBJ databases">
        <title>The Agave Microbiome: Exploring the role of microbial communities in plant adaptations to desert environments.</title>
        <authorList>
            <person name="Partida-Martinez L.P."/>
        </authorList>
    </citation>
    <scope>NUCLEOTIDE SEQUENCE [LARGE SCALE GENOMIC DNA]</scope>
    <source>
        <strain evidence="3 4">AT3.2</strain>
    </source>
</reference>
<feature type="modified residue" description="4-aspartylphosphate" evidence="1">
    <location>
        <position position="65"/>
    </location>
</feature>
<dbReference type="RefSeq" id="WP_183556801.1">
    <property type="nucleotide sequence ID" value="NZ_BAAAEK010000005.1"/>
</dbReference>
<evidence type="ECO:0000313" key="4">
    <source>
        <dbReference type="Proteomes" id="UP000540787"/>
    </source>
</evidence>
<dbReference type="PANTHER" id="PTHR44520">
    <property type="entry name" value="RESPONSE REGULATOR RCP1-RELATED"/>
    <property type="match status" value="1"/>
</dbReference>
<dbReference type="InterPro" id="IPR052893">
    <property type="entry name" value="TCS_response_regulator"/>
</dbReference>
<proteinExistence type="predicted"/>
<protein>
    <submittedName>
        <fullName evidence="3">CheY-like chemotaxis protein</fullName>
    </submittedName>
</protein>
<organism evidence="3 4">
    <name type="scientific">Massilia aurea</name>
    <dbReference type="NCBI Taxonomy" id="373040"/>
    <lineage>
        <taxon>Bacteria</taxon>
        <taxon>Pseudomonadati</taxon>
        <taxon>Pseudomonadota</taxon>
        <taxon>Betaproteobacteria</taxon>
        <taxon>Burkholderiales</taxon>
        <taxon>Oxalobacteraceae</taxon>
        <taxon>Telluria group</taxon>
        <taxon>Massilia</taxon>
    </lineage>
</organism>
<comment type="caution">
    <text evidence="3">The sequence shown here is derived from an EMBL/GenBank/DDBJ whole genome shotgun (WGS) entry which is preliminary data.</text>
</comment>
<dbReference type="SMART" id="SM00448">
    <property type="entry name" value="REC"/>
    <property type="match status" value="1"/>
</dbReference>
<dbReference type="Gene3D" id="3.40.50.2300">
    <property type="match status" value="1"/>
</dbReference>
<keyword evidence="4" id="KW-1185">Reference proteome</keyword>
<dbReference type="GO" id="GO:0000160">
    <property type="term" value="P:phosphorelay signal transduction system"/>
    <property type="evidence" value="ECO:0007669"/>
    <property type="project" value="InterPro"/>
</dbReference>
<name>A0A7W9X3R4_9BURK</name>
<evidence type="ECO:0000259" key="2">
    <source>
        <dbReference type="PROSITE" id="PS50110"/>
    </source>
</evidence>
<dbReference type="Proteomes" id="UP000540787">
    <property type="component" value="Unassembled WGS sequence"/>
</dbReference>
<evidence type="ECO:0000313" key="3">
    <source>
        <dbReference type="EMBL" id="MBB6135953.1"/>
    </source>
</evidence>
<gene>
    <name evidence="3" type="ORF">HD842_004130</name>
</gene>
<feature type="domain" description="Response regulatory" evidence="2">
    <location>
        <begin position="11"/>
        <end position="132"/>
    </location>
</feature>
<accession>A0A7W9X3R4</accession>
<evidence type="ECO:0000256" key="1">
    <source>
        <dbReference type="PROSITE-ProRule" id="PRU00169"/>
    </source>
</evidence>
<dbReference type="InterPro" id="IPR011006">
    <property type="entry name" value="CheY-like_superfamily"/>
</dbReference>
<sequence length="155" mass="17001">MTPLVRSDLPPILVVDDSDEDFDTVSIAARRAGIGNLLVHAMDADDARRQLFAVPGADYAFMLLDCNLPGEDGLTLLEEVRRHPQRRTLPVIVLTASINPRDRDAFYAAGGNAYHVKLVNFEDGLANLESIFRYWLTHVVLPGADTSSTGKPLCP</sequence>
<dbReference type="SUPFAM" id="SSF52172">
    <property type="entry name" value="CheY-like"/>
    <property type="match status" value="1"/>
</dbReference>
<dbReference type="AlphaFoldDB" id="A0A7W9X3R4"/>
<dbReference type="EMBL" id="JACHBX010000005">
    <property type="protein sequence ID" value="MBB6135953.1"/>
    <property type="molecule type" value="Genomic_DNA"/>
</dbReference>
<dbReference type="PROSITE" id="PS50110">
    <property type="entry name" value="RESPONSE_REGULATORY"/>
    <property type="match status" value="1"/>
</dbReference>